<name>M4NMV7_9GAMM</name>
<dbReference type="EMBL" id="CP003470">
    <property type="protein sequence ID" value="AGG89006.1"/>
    <property type="molecule type" value="Genomic_DNA"/>
</dbReference>
<reference evidence="2 3" key="1">
    <citation type="submission" date="2012-04" db="EMBL/GenBank/DDBJ databases">
        <title>Complete genome of Rhodanobacter sp. 2APBS1.</title>
        <authorList>
            <consortium name="US DOE Joint Genome Institute"/>
            <person name="Huntemann M."/>
            <person name="Wei C.-L."/>
            <person name="Han J."/>
            <person name="Detter J.C."/>
            <person name="Han C."/>
            <person name="Tapia R."/>
            <person name="Munk A.C.C."/>
            <person name="Chen A."/>
            <person name="Krypides N."/>
            <person name="Mavromatis K."/>
            <person name="Markowitz V."/>
            <person name="Szeto E."/>
            <person name="Ivanova N."/>
            <person name="Mikhailova N."/>
            <person name="Ovchinnikova G."/>
            <person name="Pagani I."/>
            <person name="Pati A."/>
            <person name="Goodwin L."/>
            <person name="Peters L."/>
            <person name="Pitluck S."/>
            <person name="Woyke T."/>
            <person name="Prakash O."/>
            <person name="Elkins J."/>
            <person name="Brown S."/>
            <person name="Palumbo A."/>
            <person name="Hemme C."/>
            <person name="Zhou J."/>
            <person name="Watson D."/>
            <person name="Jardine P."/>
            <person name="Kostka J."/>
            <person name="Green S."/>
        </authorList>
    </citation>
    <scope>NUCLEOTIDE SEQUENCE [LARGE SCALE GENOMIC DNA]</scope>
    <source>
        <strain evidence="2 3">2APBS1</strain>
    </source>
</reference>
<evidence type="ECO:0000313" key="2">
    <source>
        <dbReference type="EMBL" id="AGG89006.1"/>
    </source>
</evidence>
<evidence type="ECO:0000313" key="3">
    <source>
        <dbReference type="Proteomes" id="UP000011859"/>
    </source>
</evidence>
<dbReference type="OrthoDB" id="5298744at2"/>
<dbReference type="AlphaFoldDB" id="M4NMV7"/>
<dbReference type="Proteomes" id="UP000011859">
    <property type="component" value="Chromosome"/>
</dbReference>
<evidence type="ECO:0000256" key="1">
    <source>
        <dbReference type="SAM" id="MobiDB-lite"/>
    </source>
</evidence>
<dbReference type="KEGG" id="rhd:R2APBS1_1882"/>
<keyword evidence="3" id="KW-1185">Reference proteome</keyword>
<feature type="compositionally biased region" description="Low complexity" evidence="1">
    <location>
        <begin position="219"/>
        <end position="230"/>
    </location>
</feature>
<feature type="region of interest" description="Disordered" evidence="1">
    <location>
        <begin position="172"/>
        <end position="243"/>
    </location>
</feature>
<organism evidence="2 3">
    <name type="scientific">Rhodanobacter denitrificans</name>
    <dbReference type="NCBI Taxonomy" id="666685"/>
    <lineage>
        <taxon>Bacteria</taxon>
        <taxon>Pseudomonadati</taxon>
        <taxon>Pseudomonadota</taxon>
        <taxon>Gammaproteobacteria</taxon>
        <taxon>Lysobacterales</taxon>
        <taxon>Rhodanobacteraceae</taxon>
        <taxon>Rhodanobacter</taxon>
    </lineage>
</organism>
<accession>M4NMV7</accession>
<dbReference type="eggNOG" id="ENOG5030Y4T">
    <property type="taxonomic scope" value="Bacteria"/>
</dbReference>
<dbReference type="GeneID" id="72428610"/>
<protein>
    <submittedName>
        <fullName evidence="2">Uncharacterized protein</fullName>
    </submittedName>
</protein>
<proteinExistence type="predicted"/>
<dbReference type="RefSeq" id="WP_015447731.1">
    <property type="nucleotide sequence ID" value="NC_020541.1"/>
</dbReference>
<sequence>MAPPNAHAQARDPSVAGFVAPRSLADFNERLHAHALPGPLTPEEHKRLVEQFDRADVIRALTSLHNRARNSDGARAFLLRSINQVRQAPTAAAPAPFAEPKNLGEFNAQLEATRLHRPLAVAEMDVLLQQVGRTDLIAALRDVHQGGPARAEAETMLRRVLADAVVRAARGQLRPSAASELPPISDDDDGFAGTDAPARAPAPPAAPAERPQHRPPAPAARASTPSPQTADANHDRPQARAYGKRAALCVEPSDSGSQGPTLMVEMAAAVPDKEKTYDWKHSKIRFQLMRKELLYLLAVLYGWAGAAEFKNHGESKVKSLSLENQDGGKLFMKMSDKGAPMLVLPVTEVDALADFTVLALQQACKTFHQFGPTELLAFVRQRVAPGMRAP</sequence>
<dbReference type="HOGENOM" id="CLU_707641_0_0_6"/>
<gene>
    <name evidence="2" type="ORF">R2APBS1_1882</name>
</gene>